<dbReference type="PANTHER" id="PTHR36435:SF1">
    <property type="entry name" value="CAAX AMINO TERMINAL PROTEASE FAMILY PROTEIN"/>
    <property type="match status" value="1"/>
</dbReference>
<name>A0ABV3TI06_9RHOB</name>
<keyword evidence="4" id="KW-1185">Reference proteome</keyword>
<feature type="domain" description="CAAX prenyl protease 2/Lysostaphin resistance protein A-like" evidence="2">
    <location>
        <begin position="136"/>
        <end position="230"/>
    </location>
</feature>
<sequence length="284" mass="30963">MTAPARHDSAFWRTVLGAIMIVAIYVGAGWLLLLVMTQSVPSLRLVGLLSEIATGSSPRGLVILLASFAPLLLGTIFVARWWHGRAAGSLFGPNVLRDLRAVLPWLLIVSLLCTTLALFDGDVGRSTRLGTSLRWVGLALPLLAVQITAEEVLFRGYLLAQLGARWRSPWMWMVLPSALFGALHYDPGSFGPNAIWLAIWAFAFGCFAADLTARTGNIGAALALHLVNNFTSMFIVGFYGDLDGLALYTIVINARDFAILAPWLAIDALMIFIGWLMIRLILRV</sequence>
<evidence type="ECO:0000313" key="3">
    <source>
        <dbReference type="EMBL" id="MEX1661208.1"/>
    </source>
</evidence>
<feature type="transmembrane region" description="Helical" evidence="1">
    <location>
        <begin position="12"/>
        <end position="40"/>
    </location>
</feature>
<gene>
    <name evidence="3" type="ORF">AB4874_06025</name>
</gene>
<feature type="transmembrane region" description="Helical" evidence="1">
    <location>
        <begin position="260"/>
        <end position="282"/>
    </location>
</feature>
<dbReference type="PANTHER" id="PTHR36435">
    <property type="entry name" value="SLR1288 PROTEIN"/>
    <property type="match status" value="1"/>
</dbReference>
<feature type="transmembrane region" description="Helical" evidence="1">
    <location>
        <begin position="220"/>
        <end position="240"/>
    </location>
</feature>
<dbReference type="Pfam" id="PF02517">
    <property type="entry name" value="Rce1-like"/>
    <property type="match status" value="1"/>
</dbReference>
<protein>
    <submittedName>
        <fullName evidence="3">Lysostaphin resistance A-like protein</fullName>
    </submittedName>
</protein>
<dbReference type="EMBL" id="JBFRYC010000003">
    <property type="protein sequence ID" value="MEX1661208.1"/>
    <property type="molecule type" value="Genomic_DNA"/>
</dbReference>
<keyword evidence="1" id="KW-0812">Transmembrane</keyword>
<proteinExistence type="predicted"/>
<evidence type="ECO:0000259" key="2">
    <source>
        <dbReference type="Pfam" id="PF02517"/>
    </source>
</evidence>
<keyword evidence="1" id="KW-1133">Transmembrane helix</keyword>
<feature type="transmembrane region" description="Helical" evidence="1">
    <location>
        <begin position="60"/>
        <end position="82"/>
    </location>
</feature>
<feature type="transmembrane region" description="Helical" evidence="1">
    <location>
        <begin position="194"/>
        <end position="213"/>
    </location>
</feature>
<evidence type="ECO:0000256" key="1">
    <source>
        <dbReference type="SAM" id="Phobius"/>
    </source>
</evidence>
<feature type="transmembrane region" description="Helical" evidence="1">
    <location>
        <begin position="102"/>
        <end position="119"/>
    </location>
</feature>
<accession>A0ABV3TI06</accession>
<evidence type="ECO:0000313" key="4">
    <source>
        <dbReference type="Proteomes" id="UP001557465"/>
    </source>
</evidence>
<dbReference type="RefSeq" id="WP_368391305.1">
    <property type="nucleotide sequence ID" value="NZ_JBFRYC010000003.1"/>
</dbReference>
<dbReference type="InterPro" id="IPR052710">
    <property type="entry name" value="CAAX_protease"/>
</dbReference>
<comment type="caution">
    <text evidence="3">The sequence shown here is derived from an EMBL/GenBank/DDBJ whole genome shotgun (WGS) entry which is preliminary data.</text>
</comment>
<dbReference type="InterPro" id="IPR003675">
    <property type="entry name" value="Rce1/LyrA-like_dom"/>
</dbReference>
<keyword evidence="1" id="KW-0472">Membrane</keyword>
<reference evidence="3 4" key="1">
    <citation type="journal article" date="2011" name="Int. J. Syst. Evol. Microbiol.">
        <title>Zhongshania antarctica gen. nov., sp. nov. and Zhongshania guokunii sp. nov., gammaproteobacteria respectively isolated from coastal attached (fast) ice and surface seawater of the Antarctic.</title>
        <authorList>
            <person name="Li H.J."/>
            <person name="Zhang X.Y."/>
            <person name="Chen C.X."/>
            <person name="Zhang Y.J."/>
            <person name="Gao Z.M."/>
            <person name="Yu Y."/>
            <person name="Chen X.L."/>
            <person name="Chen B."/>
            <person name="Zhang Y.Z."/>
        </authorList>
    </citation>
    <scope>NUCLEOTIDE SEQUENCE [LARGE SCALE GENOMIC DNA]</scope>
    <source>
        <strain evidence="3 4">15-R06ZXC-3</strain>
    </source>
</reference>
<organism evidence="3 4">
    <name type="scientific">Thioclava arctica</name>
    <dbReference type="NCBI Taxonomy" id="3238301"/>
    <lineage>
        <taxon>Bacteria</taxon>
        <taxon>Pseudomonadati</taxon>
        <taxon>Pseudomonadota</taxon>
        <taxon>Alphaproteobacteria</taxon>
        <taxon>Rhodobacterales</taxon>
        <taxon>Paracoccaceae</taxon>
        <taxon>Thioclava</taxon>
    </lineage>
</organism>
<dbReference type="Proteomes" id="UP001557465">
    <property type="component" value="Unassembled WGS sequence"/>
</dbReference>